<gene>
    <name evidence="10" type="ORF">CNE99_07595</name>
</gene>
<evidence type="ECO:0000256" key="5">
    <source>
        <dbReference type="ARBA" id="ARBA00022692"/>
    </source>
</evidence>
<organism evidence="10 11">
    <name type="scientific">OM182 bacterium MED-G24</name>
    <dbReference type="NCBI Taxonomy" id="1986255"/>
    <lineage>
        <taxon>Bacteria</taxon>
        <taxon>Pseudomonadati</taxon>
        <taxon>Pseudomonadota</taxon>
        <taxon>Gammaproteobacteria</taxon>
        <taxon>OMG group</taxon>
        <taxon>OM182 clade</taxon>
    </lineage>
</organism>
<evidence type="ECO:0000313" key="10">
    <source>
        <dbReference type="EMBL" id="PDH37939.1"/>
    </source>
</evidence>
<dbReference type="Proteomes" id="UP000219327">
    <property type="component" value="Unassembled WGS sequence"/>
</dbReference>
<feature type="transmembrane region" description="Helical" evidence="8">
    <location>
        <begin position="156"/>
        <end position="178"/>
    </location>
</feature>
<reference evidence="10 11" key="1">
    <citation type="submission" date="2017-08" db="EMBL/GenBank/DDBJ databases">
        <title>Fine stratification of microbial communities through a metagenomic profile of the photic zone.</title>
        <authorList>
            <person name="Haro-Moreno J.M."/>
            <person name="Lopez-Perez M."/>
            <person name="De La Torre J."/>
            <person name="Picazo A."/>
            <person name="Camacho A."/>
            <person name="Rodriguez-Valera F."/>
        </authorList>
    </citation>
    <scope>NUCLEOTIDE SEQUENCE [LARGE SCALE GENOMIC DNA]</scope>
    <source>
        <strain evidence="10">MED-G24</strain>
    </source>
</reference>
<name>A0A2A5WN92_9GAMM</name>
<dbReference type="Pfam" id="PF13231">
    <property type="entry name" value="PMT_2"/>
    <property type="match status" value="1"/>
</dbReference>
<keyword evidence="7 8" id="KW-0472">Membrane</keyword>
<evidence type="ECO:0000256" key="6">
    <source>
        <dbReference type="ARBA" id="ARBA00022989"/>
    </source>
</evidence>
<evidence type="ECO:0000313" key="11">
    <source>
        <dbReference type="Proteomes" id="UP000219327"/>
    </source>
</evidence>
<keyword evidence="2" id="KW-1003">Cell membrane</keyword>
<sequence length="493" mass="54854">MSVAARIIVLHVIAWLVARSLSDPSLDPYGDMLETWHWGQTFSLGSDKHPPLSGWVAGLWFLIFPTSNVAYYLLAYLNAAVGLLGVNALVHRLPGMLPGRDPVPVLICAAMMLPFSVLAVKFNANAILMSVWPWLIYCFLRALTEPGVRFSILTGLLGALAMLGKYFSIVVLLTLFVVSVTTPMGRQWWRTPAPWAALVTGFVVFAPHLVWLVANGGTTLSYAFAQNEVDSEGGRRFIRFLLLPLAFGLPALVLLTMATWQRGGVRSALMAVLQAWIPRDYGMITQLTLLPWVLTLICGVTGLVTLSSPWALPLLIMMPFYWLQNLRRAPISPMIMARGFQAWLCAILLVSPLYGFYESMRGSDNYYVPRQEAAKLIADQWPPELGRSPSWVAGPWPEIVSLSFYGDQAIAAIDAGGPTDTETSEPGVILCPMGFVERNLASPCPDQAAAWLSRHDRESRFLMLEVARSGFRFLHHRPYRYQVYYVGHQRPVE</sequence>
<dbReference type="AlphaFoldDB" id="A0A2A5WN92"/>
<evidence type="ECO:0000256" key="1">
    <source>
        <dbReference type="ARBA" id="ARBA00004651"/>
    </source>
</evidence>
<feature type="transmembrane region" description="Helical" evidence="8">
    <location>
        <begin position="69"/>
        <end position="90"/>
    </location>
</feature>
<dbReference type="EMBL" id="NTKD01000042">
    <property type="protein sequence ID" value="PDH37939.1"/>
    <property type="molecule type" value="Genomic_DNA"/>
</dbReference>
<keyword evidence="5 8" id="KW-0812">Transmembrane</keyword>
<evidence type="ECO:0000259" key="9">
    <source>
        <dbReference type="Pfam" id="PF13231"/>
    </source>
</evidence>
<evidence type="ECO:0000256" key="4">
    <source>
        <dbReference type="ARBA" id="ARBA00022679"/>
    </source>
</evidence>
<feature type="transmembrane region" description="Helical" evidence="8">
    <location>
        <begin position="102"/>
        <end position="120"/>
    </location>
</feature>
<dbReference type="PANTHER" id="PTHR33908">
    <property type="entry name" value="MANNOSYLTRANSFERASE YKCB-RELATED"/>
    <property type="match status" value="1"/>
</dbReference>
<evidence type="ECO:0000256" key="8">
    <source>
        <dbReference type="SAM" id="Phobius"/>
    </source>
</evidence>
<dbReference type="GO" id="GO:0016763">
    <property type="term" value="F:pentosyltransferase activity"/>
    <property type="evidence" value="ECO:0007669"/>
    <property type="project" value="TreeGrafter"/>
</dbReference>
<comment type="caution">
    <text evidence="10">The sequence shown here is derived from an EMBL/GenBank/DDBJ whole genome shotgun (WGS) entry which is preliminary data.</text>
</comment>
<dbReference type="InterPro" id="IPR050297">
    <property type="entry name" value="LipidA_mod_glycosyltrf_83"/>
</dbReference>
<dbReference type="GO" id="GO:0009103">
    <property type="term" value="P:lipopolysaccharide biosynthetic process"/>
    <property type="evidence" value="ECO:0007669"/>
    <property type="project" value="UniProtKB-ARBA"/>
</dbReference>
<feature type="transmembrane region" description="Helical" evidence="8">
    <location>
        <begin position="237"/>
        <end position="260"/>
    </location>
</feature>
<keyword evidence="6 8" id="KW-1133">Transmembrane helix</keyword>
<evidence type="ECO:0000256" key="3">
    <source>
        <dbReference type="ARBA" id="ARBA00022676"/>
    </source>
</evidence>
<feature type="transmembrane region" description="Helical" evidence="8">
    <location>
        <begin position="126"/>
        <end position="144"/>
    </location>
</feature>
<evidence type="ECO:0000256" key="2">
    <source>
        <dbReference type="ARBA" id="ARBA00022475"/>
    </source>
</evidence>
<feature type="transmembrane region" description="Helical" evidence="8">
    <location>
        <begin position="198"/>
        <end position="225"/>
    </location>
</feature>
<feature type="domain" description="Glycosyltransferase RgtA/B/C/D-like" evidence="9">
    <location>
        <begin position="48"/>
        <end position="211"/>
    </location>
</feature>
<dbReference type="GO" id="GO:0005886">
    <property type="term" value="C:plasma membrane"/>
    <property type="evidence" value="ECO:0007669"/>
    <property type="project" value="UniProtKB-SubCell"/>
</dbReference>
<comment type="subcellular location">
    <subcellularLocation>
        <location evidence="1">Cell membrane</location>
        <topology evidence="1">Multi-pass membrane protein</topology>
    </subcellularLocation>
</comment>
<proteinExistence type="predicted"/>
<feature type="transmembrane region" description="Helical" evidence="8">
    <location>
        <begin position="292"/>
        <end position="323"/>
    </location>
</feature>
<accession>A0A2A5WN92</accession>
<dbReference type="PANTHER" id="PTHR33908:SF9">
    <property type="entry name" value="BLL5595 PROTEIN"/>
    <property type="match status" value="1"/>
</dbReference>
<evidence type="ECO:0000256" key="7">
    <source>
        <dbReference type="ARBA" id="ARBA00023136"/>
    </source>
</evidence>
<keyword evidence="3" id="KW-0328">Glycosyltransferase</keyword>
<feature type="transmembrane region" description="Helical" evidence="8">
    <location>
        <begin position="335"/>
        <end position="357"/>
    </location>
</feature>
<dbReference type="InterPro" id="IPR038731">
    <property type="entry name" value="RgtA/B/C-like"/>
</dbReference>
<keyword evidence="4" id="KW-0808">Transferase</keyword>
<protein>
    <recommendedName>
        <fullName evidence="9">Glycosyltransferase RgtA/B/C/D-like domain-containing protein</fullName>
    </recommendedName>
</protein>